<dbReference type="SUPFAM" id="SSF54909">
    <property type="entry name" value="Dimeric alpha+beta barrel"/>
    <property type="match status" value="1"/>
</dbReference>
<dbReference type="Gene3D" id="3.30.70.100">
    <property type="match status" value="1"/>
</dbReference>
<reference evidence="3" key="1">
    <citation type="journal article" date="2019" name="Int. J. Syst. Evol. Microbiol.">
        <title>The Global Catalogue of Microorganisms (GCM) 10K type strain sequencing project: providing services to taxonomists for standard genome sequencing and annotation.</title>
        <authorList>
            <consortium name="The Broad Institute Genomics Platform"/>
            <consortium name="The Broad Institute Genome Sequencing Center for Infectious Disease"/>
            <person name="Wu L."/>
            <person name="Ma J."/>
        </authorList>
    </citation>
    <scope>NUCLEOTIDE SEQUENCE [LARGE SCALE GENOMIC DNA]</scope>
    <source>
        <strain evidence="3">CCUG 50873</strain>
    </source>
</reference>
<keyword evidence="3" id="KW-1185">Reference proteome</keyword>
<proteinExistence type="predicted"/>
<accession>A0ABW3GCS5</accession>
<evidence type="ECO:0000313" key="2">
    <source>
        <dbReference type="EMBL" id="MFD0927435.1"/>
    </source>
</evidence>
<gene>
    <name evidence="2" type="ORF">ACFQ04_16975</name>
</gene>
<protein>
    <submittedName>
        <fullName evidence="2">Dabb family protein</fullName>
    </submittedName>
</protein>
<organism evidence="2 3">
    <name type="scientific">Williamsia deligens</name>
    <dbReference type="NCBI Taxonomy" id="321325"/>
    <lineage>
        <taxon>Bacteria</taxon>
        <taxon>Bacillati</taxon>
        <taxon>Actinomycetota</taxon>
        <taxon>Actinomycetes</taxon>
        <taxon>Mycobacteriales</taxon>
        <taxon>Nocardiaceae</taxon>
        <taxon>Williamsia</taxon>
    </lineage>
</organism>
<comment type="caution">
    <text evidence="2">The sequence shown here is derived from an EMBL/GenBank/DDBJ whole genome shotgun (WGS) entry which is preliminary data.</text>
</comment>
<dbReference type="SMART" id="SM00886">
    <property type="entry name" value="Dabb"/>
    <property type="match status" value="1"/>
</dbReference>
<dbReference type="PROSITE" id="PS51502">
    <property type="entry name" value="S_R_A_B_BARREL"/>
    <property type="match status" value="1"/>
</dbReference>
<name>A0ABW3GCS5_9NOCA</name>
<evidence type="ECO:0000313" key="3">
    <source>
        <dbReference type="Proteomes" id="UP001597068"/>
    </source>
</evidence>
<dbReference type="Proteomes" id="UP001597068">
    <property type="component" value="Unassembled WGS sequence"/>
</dbReference>
<dbReference type="RefSeq" id="WP_253649008.1">
    <property type="nucleotide sequence ID" value="NZ_BAAAMO010000007.1"/>
</dbReference>
<dbReference type="InterPro" id="IPR011008">
    <property type="entry name" value="Dimeric_a/b-barrel"/>
</dbReference>
<dbReference type="EMBL" id="JBHTIL010000006">
    <property type="protein sequence ID" value="MFD0927435.1"/>
    <property type="molecule type" value="Genomic_DNA"/>
</dbReference>
<sequence>MIRNVVMGRLRAPEDESASADDRARLQAALAGIAALDLPGCLANHTGLDAGLRDGGWDFAITNDWATVEDYRAYDVDAEHNVYRAEVVAVAEQVARVQFEI</sequence>
<evidence type="ECO:0000259" key="1">
    <source>
        <dbReference type="PROSITE" id="PS51502"/>
    </source>
</evidence>
<feature type="domain" description="Stress-response A/B barrel" evidence="1">
    <location>
        <begin position="2"/>
        <end position="99"/>
    </location>
</feature>
<dbReference type="InterPro" id="IPR013097">
    <property type="entry name" value="Dabb"/>
</dbReference>